<organism evidence="2 3">
    <name type="scientific">Catenaria anguillulae PL171</name>
    <dbReference type="NCBI Taxonomy" id="765915"/>
    <lineage>
        <taxon>Eukaryota</taxon>
        <taxon>Fungi</taxon>
        <taxon>Fungi incertae sedis</taxon>
        <taxon>Blastocladiomycota</taxon>
        <taxon>Blastocladiomycetes</taxon>
        <taxon>Blastocladiales</taxon>
        <taxon>Catenariaceae</taxon>
        <taxon>Catenaria</taxon>
    </lineage>
</organism>
<comment type="caution">
    <text evidence="2">The sequence shown here is derived from an EMBL/GenBank/DDBJ whole genome shotgun (WGS) entry which is preliminary data.</text>
</comment>
<keyword evidence="1" id="KW-1133">Transmembrane helix</keyword>
<dbReference type="OrthoDB" id="9909019at2759"/>
<sequence length="138" mass="15501">MDLNASELDYTDSLAGKLRSPAAFQVASIVFTSTFTLSVFLFTLYLTILHIELGRRGMTTIEYSRYLVEKDELRAQSATVAHARDQQQHTWIALIAERFWCWGKQRANSKHVGKQPSRASLKVWPVGDQVDDGVGVVA</sequence>
<evidence type="ECO:0000313" key="2">
    <source>
        <dbReference type="EMBL" id="ORZ40193.1"/>
    </source>
</evidence>
<dbReference type="Proteomes" id="UP000193411">
    <property type="component" value="Unassembled WGS sequence"/>
</dbReference>
<accession>A0A1Y2I2K2</accession>
<keyword evidence="1" id="KW-0472">Membrane</keyword>
<name>A0A1Y2I2K2_9FUNG</name>
<evidence type="ECO:0000313" key="3">
    <source>
        <dbReference type="Proteomes" id="UP000193411"/>
    </source>
</evidence>
<dbReference type="EMBL" id="MCFL01000003">
    <property type="protein sequence ID" value="ORZ40193.1"/>
    <property type="molecule type" value="Genomic_DNA"/>
</dbReference>
<keyword evidence="3" id="KW-1185">Reference proteome</keyword>
<proteinExistence type="predicted"/>
<feature type="transmembrane region" description="Helical" evidence="1">
    <location>
        <begin position="22"/>
        <end position="48"/>
    </location>
</feature>
<protein>
    <submittedName>
        <fullName evidence="2">Uncharacterized protein</fullName>
    </submittedName>
</protein>
<evidence type="ECO:0000256" key="1">
    <source>
        <dbReference type="SAM" id="Phobius"/>
    </source>
</evidence>
<reference evidence="2 3" key="1">
    <citation type="submission" date="2016-07" db="EMBL/GenBank/DDBJ databases">
        <title>Pervasive Adenine N6-methylation of Active Genes in Fungi.</title>
        <authorList>
            <consortium name="DOE Joint Genome Institute"/>
            <person name="Mondo S.J."/>
            <person name="Dannebaum R.O."/>
            <person name="Kuo R.C."/>
            <person name="Labutti K."/>
            <person name="Haridas S."/>
            <person name="Kuo A."/>
            <person name="Salamov A."/>
            <person name="Ahrendt S.R."/>
            <person name="Lipzen A."/>
            <person name="Sullivan W."/>
            <person name="Andreopoulos W.B."/>
            <person name="Clum A."/>
            <person name="Lindquist E."/>
            <person name="Daum C."/>
            <person name="Ramamoorthy G.K."/>
            <person name="Gryganskyi A."/>
            <person name="Culley D."/>
            <person name="Magnuson J.K."/>
            <person name="James T.Y."/>
            <person name="O'Malley M.A."/>
            <person name="Stajich J.E."/>
            <person name="Spatafora J.W."/>
            <person name="Visel A."/>
            <person name="Grigoriev I.V."/>
        </authorList>
    </citation>
    <scope>NUCLEOTIDE SEQUENCE [LARGE SCALE GENOMIC DNA]</scope>
    <source>
        <strain evidence="2 3">PL171</strain>
    </source>
</reference>
<dbReference type="AlphaFoldDB" id="A0A1Y2I2K2"/>
<gene>
    <name evidence="2" type="ORF">BCR44DRAFT_1495622</name>
</gene>
<keyword evidence="1" id="KW-0812">Transmembrane</keyword>